<feature type="transmembrane region" description="Helical" evidence="6">
    <location>
        <begin position="181"/>
        <end position="201"/>
    </location>
</feature>
<protein>
    <recommendedName>
        <fullName evidence="6">WAT1-related protein</fullName>
    </recommendedName>
</protein>
<evidence type="ECO:0000256" key="2">
    <source>
        <dbReference type="ARBA" id="ARBA00007635"/>
    </source>
</evidence>
<keyword evidence="3 6" id="KW-0812">Transmembrane</keyword>
<dbReference type="InterPro" id="IPR030184">
    <property type="entry name" value="WAT1-related"/>
</dbReference>
<comment type="caution">
    <text evidence="8">The sequence shown here is derived from an EMBL/GenBank/DDBJ whole genome shotgun (WGS) entry which is preliminary data.</text>
</comment>
<dbReference type="InterPro" id="IPR000620">
    <property type="entry name" value="EamA_dom"/>
</dbReference>
<feature type="transmembrane region" description="Helical" evidence="6">
    <location>
        <begin position="278"/>
        <end position="298"/>
    </location>
</feature>
<name>A0A8K0GKM1_9ROSA</name>
<dbReference type="AlphaFoldDB" id="A0A8K0GKM1"/>
<dbReference type="OrthoDB" id="670984at2759"/>
<feature type="transmembrane region" description="Helical" evidence="6">
    <location>
        <begin position="12"/>
        <end position="34"/>
    </location>
</feature>
<feature type="transmembrane region" description="Helical" evidence="6">
    <location>
        <begin position="252"/>
        <end position="271"/>
    </location>
</feature>
<dbReference type="EMBL" id="VOIH02000011">
    <property type="protein sequence ID" value="KAF3432717.1"/>
    <property type="molecule type" value="Genomic_DNA"/>
</dbReference>
<evidence type="ECO:0000256" key="5">
    <source>
        <dbReference type="ARBA" id="ARBA00023136"/>
    </source>
</evidence>
<evidence type="ECO:0000256" key="4">
    <source>
        <dbReference type="ARBA" id="ARBA00022989"/>
    </source>
</evidence>
<evidence type="ECO:0000256" key="6">
    <source>
        <dbReference type="RuleBase" id="RU363077"/>
    </source>
</evidence>
<feature type="transmembrane region" description="Helical" evidence="6">
    <location>
        <begin position="138"/>
        <end position="156"/>
    </location>
</feature>
<dbReference type="SUPFAM" id="SSF103481">
    <property type="entry name" value="Multidrug resistance efflux transporter EmrE"/>
    <property type="match status" value="2"/>
</dbReference>
<evidence type="ECO:0000256" key="3">
    <source>
        <dbReference type="ARBA" id="ARBA00022692"/>
    </source>
</evidence>
<reference evidence="8" key="1">
    <citation type="submission" date="2020-03" db="EMBL/GenBank/DDBJ databases">
        <title>A high-quality chromosome-level genome assembly of a woody plant with both climbing and erect habits, Rhamnella rubrinervis.</title>
        <authorList>
            <person name="Lu Z."/>
            <person name="Yang Y."/>
            <person name="Zhu X."/>
            <person name="Sun Y."/>
        </authorList>
    </citation>
    <scope>NUCLEOTIDE SEQUENCE</scope>
    <source>
        <strain evidence="8">BYM</strain>
        <tissue evidence="8">Leaf</tissue>
    </source>
</reference>
<dbReference type="PANTHER" id="PTHR31218">
    <property type="entry name" value="WAT1-RELATED PROTEIN"/>
    <property type="match status" value="1"/>
</dbReference>
<comment type="similarity">
    <text evidence="2 6">Belongs to the drug/metabolite transporter (DMT) superfamily. Plant drug/metabolite exporter (P-DME) (TC 2.A.7.4) family.</text>
</comment>
<feature type="domain" description="EamA" evidence="7">
    <location>
        <begin position="183"/>
        <end position="319"/>
    </location>
</feature>
<dbReference type="GO" id="GO:0022857">
    <property type="term" value="F:transmembrane transporter activity"/>
    <property type="evidence" value="ECO:0007669"/>
    <property type="project" value="InterPro"/>
</dbReference>
<feature type="transmembrane region" description="Helical" evidence="6">
    <location>
        <begin position="304"/>
        <end position="323"/>
    </location>
</feature>
<feature type="domain" description="EamA" evidence="7">
    <location>
        <begin position="14"/>
        <end position="147"/>
    </location>
</feature>
<accession>A0A8K0GKM1</accession>
<evidence type="ECO:0000259" key="7">
    <source>
        <dbReference type="Pfam" id="PF00892"/>
    </source>
</evidence>
<dbReference type="InterPro" id="IPR037185">
    <property type="entry name" value="EmrE-like"/>
</dbReference>
<evidence type="ECO:0000256" key="1">
    <source>
        <dbReference type="ARBA" id="ARBA00004141"/>
    </source>
</evidence>
<comment type="subcellular location">
    <subcellularLocation>
        <location evidence="1 6">Membrane</location>
        <topology evidence="1 6">Multi-pass membrane protein</topology>
    </subcellularLocation>
</comment>
<sequence>MGSIQQWFRWSQMVLAMLMVQLFATGLQLFSRVILTQGTFIFTLMAYRHVVAALCVAPLAYLYERNTPKNLNWSVWFWLFVNALIGITSAMSLFYYGLRDTTATYATNFLNLIPIATFILSTVTRIEKLNLHTRAGTIKTLGAILCVGGALTTSLYRGKAYYIVHRGFNHAITVKNVHENYGIGTSMLVGSCVSYATWFIVQVKLLKIFPLRYFATMLTCIMASLQSAVIGLCMNSNGAAWRLGWNLQLVTIVYSGALATAATFCLLTWAISEKGPTYPSMFNPLTLIFVALSEAIILGQEIRAGTLIGMVLIIVGLYSFLWGKTKELKNMAQPNKVEAEGPAISNTEPPGLHCSSITMPNVGAQEV</sequence>
<evidence type="ECO:0000313" key="8">
    <source>
        <dbReference type="EMBL" id="KAF3432717.1"/>
    </source>
</evidence>
<keyword evidence="9" id="KW-1185">Reference proteome</keyword>
<dbReference type="Pfam" id="PF00892">
    <property type="entry name" value="EamA"/>
    <property type="match status" value="2"/>
</dbReference>
<gene>
    <name evidence="8" type="ORF">FNV43_RR23819</name>
</gene>
<keyword evidence="5 6" id="KW-0472">Membrane</keyword>
<organism evidence="8 9">
    <name type="scientific">Rhamnella rubrinervis</name>
    <dbReference type="NCBI Taxonomy" id="2594499"/>
    <lineage>
        <taxon>Eukaryota</taxon>
        <taxon>Viridiplantae</taxon>
        <taxon>Streptophyta</taxon>
        <taxon>Embryophyta</taxon>
        <taxon>Tracheophyta</taxon>
        <taxon>Spermatophyta</taxon>
        <taxon>Magnoliopsida</taxon>
        <taxon>eudicotyledons</taxon>
        <taxon>Gunneridae</taxon>
        <taxon>Pentapetalae</taxon>
        <taxon>rosids</taxon>
        <taxon>fabids</taxon>
        <taxon>Rosales</taxon>
        <taxon>Rhamnaceae</taxon>
        <taxon>rhamnoid group</taxon>
        <taxon>Rhamneae</taxon>
        <taxon>Rhamnella</taxon>
    </lineage>
</organism>
<proteinExistence type="inferred from homology"/>
<feature type="transmembrane region" description="Helical" evidence="6">
    <location>
        <begin position="75"/>
        <end position="97"/>
    </location>
</feature>
<feature type="transmembrane region" description="Helical" evidence="6">
    <location>
        <begin position="40"/>
        <end position="63"/>
    </location>
</feature>
<feature type="transmembrane region" description="Helical" evidence="6">
    <location>
        <begin position="109"/>
        <end position="126"/>
    </location>
</feature>
<keyword evidence="4 6" id="KW-1133">Transmembrane helix</keyword>
<dbReference type="Proteomes" id="UP000796880">
    <property type="component" value="Unassembled WGS sequence"/>
</dbReference>
<feature type="transmembrane region" description="Helical" evidence="6">
    <location>
        <begin position="213"/>
        <end position="232"/>
    </location>
</feature>
<dbReference type="GO" id="GO:0016020">
    <property type="term" value="C:membrane"/>
    <property type="evidence" value="ECO:0007669"/>
    <property type="project" value="UniProtKB-SubCell"/>
</dbReference>
<evidence type="ECO:0000313" key="9">
    <source>
        <dbReference type="Proteomes" id="UP000796880"/>
    </source>
</evidence>